<reference evidence="7" key="1">
    <citation type="submission" date="2015-06" db="EMBL/GenBank/DDBJ databases">
        <title>New insights into the roles of widespread benthic archaea in carbon and nitrogen cycling.</title>
        <authorList>
            <person name="Lazar C.S."/>
            <person name="Baker B.J."/>
            <person name="Seitz K.W."/>
            <person name="Hyde A.S."/>
            <person name="Dick G.J."/>
            <person name="Hinrichs K.-U."/>
            <person name="Teske A.P."/>
        </authorList>
    </citation>
    <scope>NUCLEOTIDE SEQUENCE [LARGE SCALE GENOMIC DNA]</scope>
</reference>
<evidence type="ECO:0000259" key="5">
    <source>
        <dbReference type="Pfam" id="PF18267"/>
    </source>
</evidence>
<dbReference type="SUPFAM" id="SSF51905">
    <property type="entry name" value="FAD/NAD(P)-binding domain"/>
    <property type="match status" value="2"/>
</dbReference>
<dbReference type="Proteomes" id="UP000054016">
    <property type="component" value="Unassembled WGS sequence"/>
</dbReference>
<dbReference type="InterPro" id="IPR050260">
    <property type="entry name" value="FAD-bd_OxRdtase"/>
</dbReference>
<dbReference type="InterPro" id="IPR041575">
    <property type="entry name" value="Rubredoxin_C"/>
</dbReference>
<evidence type="ECO:0000256" key="1">
    <source>
        <dbReference type="ARBA" id="ARBA00001974"/>
    </source>
</evidence>
<proteinExistence type="predicted"/>
<name>A0A0M0BSS7_9ARCH</name>
<dbReference type="GO" id="GO:0016491">
    <property type="term" value="F:oxidoreductase activity"/>
    <property type="evidence" value="ECO:0007669"/>
    <property type="project" value="InterPro"/>
</dbReference>
<dbReference type="PRINTS" id="PR00368">
    <property type="entry name" value="FADPNR"/>
</dbReference>
<dbReference type="PRINTS" id="PR00411">
    <property type="entry name" value="PNDRDTASEI"/>
</dbReference>
<comment type="caution">
    <text evidence="6">The sequence shown here is derived from an EMBL/GenBank/DDBJ whole genome shotgun (WGS) entry which is preliminary data.</text>
</comment>
<dbReference type="InterPro" id="IPR023753">
    <property type="entry name" value="FAD/NAD-binding_dom"/>
</dbReference>
<accession>A0A0M0BSS7</accession>
<dbReference type="AlphaFoldDB" id="A0A0M0BSS7"/>
<dbReference type="PANTHER" id="PTHR43429">
    <property type="entry name" value="PYRIDINE NUCLEOTIDE-DISULFIDE OXIDOREDUCTASE DOMAIN-CONTAINING"/>
    <property type="match status" value="1"/>
</dbReference>
<evidence type="ECO:0000313" key="6">
    <source>
        <dbReference type="EMBL" id="KON31658.1"/>
    </source>
</evidence>
<dbReference type="Pfam" id="PF18267">
    <property type="entry name" value="Rubredoxin_C"/>
    <property type="match status" value="1"/>
</dbReference>
<evidence type="ECO:0000256" key="2">
    <source>
        <dbReference type="ARBA" id="ARBA00022630"/>
    </source>
</evidence>
<dbReference type="InterPro" id="IPR016156">
    <property type="entry name" value="FAD/NAD-linked_Rdtase_dimer_sf"/>
</dbReference>
<sequence>MPKYVLVGASAAGIGAVEAIREIDKKGTITIISDEQCPQYSRPMISDLISGKADFGKMMCREHEFWEKNDVQALTGRTAVSLNLSEKYVMLDKGDLVDFEKLLVATGGRPFVPKIEGSDKEGVFTFTTLSDAESLALKLEKAESAVVIGAGLIGVSCTEALVKRGLEVTMVELQEKILSLILDPTASEMVENVIRKAGVTIVTGQTVKRIVGKPENDKAVGGAVLTSGDQVDCDVVIIAIGVIPRIELVTGTKVKTNRGILVDKTMRTNVKDVYASGDVAEAYDFVYGENRLLPLWPLAQLEGKVAGYNMAGKKADYPGGTVMSSLKYFGIPVISIGVANPKDPDPYEILVNHDPERSLYKKIVLKDNQIVGVTLVNCIEKAGVLFHLMKNSVNVKKFKQDLVSDDFCLATLPRSLRRKLYPGEYK</sequence>
<evidence type="ECO:0000256" key="3">
    <source>
        <dbReference type="ARBA" id="ARBA00022827"/>
    </source>
</evidence>
<comment type="cofactor">
    <cofactor evidence="1">
        <name>FAD</name>
        <dbReference type="ChEBI" id="CHEBI:57692"/>
    </cofactor>
</comment>
<evidence type="ECO:0000259" key="4">
    <source>
        <dbReference type="Pfam" id="PF07992"/>
    </source>
</evidence>
<dbReference type="Gene3D" id="3.50.50.60">
    <property type="entry name" value="FAD/NAD(P)-binding domain"/>
    <property type="match status" value="2"/>
</dbReference>
<gene>
    <name evidence="6" type="ORF">AC478_02505</name>
</gene>
<dbReference type="Pfam" id="PF07992">
    <property type="entry name" value="Pyr_redox_2"/>
    <property type="match status" value="1"/>
</dbReference>
<evidence type="ECO:0000313" key="7">
    <source>
        <dbReference type="Proteomes" id="UP000054016"/>
    </source>
</evidence>
<protein>
    <recommendedName>
        <fullName evidence="8">NAD(P)/FAD-dependent oxidoreductase</fullName>
    </recommendedName>
</protein>
<feature type="domain" description="FAD/NAD(P)-binding" evidence="4">
    <location>
        <begin position="3"/>
        <end position="303"/>
    </location>
</feature>
<dbReference type="Gene3D" id="3.30.390.30">
    <property type="match status" value="1"/>
</dbReference>
<evidence type="ECO:0008006" key="8">
    <source>
        <dbReference type="Google" id="ProtNLM"/>
    </source>
</evidence>
<feature type="domain" description="NADH-rubredoxin oxidoreductase C-terminal" evidence="5">
    <location>
        <begin position="324"/>
        <end position="390"/>
    </location>
</feature>
<organism evidence="6 7">
    <name type="scientific">miscellaneous Crenarchaeota group-1 archaeon SG8-32-3</name>
    <dbReference type="NCBI Taxonomy" id="1685125"/>
    <lineage>
        <taxon>Archaea</taxon>
        <taxon>Candidatus Bathyarchaeota</taxon>
        <taxon>MCG-1</taxon>
    </lineage>
</organism>
<keyword evidence="3" id="KW-0274">FAD</keyword>
<dbReference type="InterPro" id="IPR036188">
    <property type="entry name" value="FAD/NAD-bd_sf"/>
</dbReference>
<dbReference type="PANTHER" id="PTHR43429:SF3">
    <property type="entry name" value="NITRITE REDUCTASE [NAD(P)H]"/>
    <property type="match status" value="1"/>
</dbReference>
<dbReference type="EMBL" id="LFWV01000029">
    <property type="protein sequence ID" value="KON31658.1"/>
    <property type="molecule type" value="Genomic_DNA"/>
</dbReference>
<keyword evidence="2" id="KW-0285">Flavoprotein</keyword>